<evidence type="ECO:0000256" key="5">
    <source>
        <dbReference type="ARBA" id="ARBA00022840"/>
    </source>
</evidence>
<dbReference type="NCBIfam" id="TIGR03104">
    <property type="entry name" value="trio_amidotrans"/>
    <property type="match status" value="1"/>
</dbReference>
<evidence type="ECO:0000256" key="7">
    <source>
        <dbReference type="ARBA" id="ARBA00048741"/>
    </source>
</evidence>
<dbReference type="Gene3D" id="3.40.50.620">
    <property type="entry name" value="HUPs"/>
    <property type="match status" value="1"/>
</dbReference>
<dbReference type="NCBIfam" id="TIGR01536">
    <property type="entry name" value="asn_synth_AEB"/>
    <property type="match status" value="1"/>
</dbReference>
<dbReference type="InterPro" id="IPR014729">
    <property type="entry name" value="Rossmann-like_a/b/a_fold"/>
</dbReference>
<comment type="catalytic activity">
    <reaction evidence="7">
        <text>L-aspartate + L-glutamine + ATP + H2O = L-asparagine + L-glutamate + AMP + diphosphate + H(+)</text>
        <dbReference type="Rhea" id="RHEA:12228"/>
        <dbReference type="ChEBI" id="CHEBI:15377"/>
        <dbReference type="ChEBI" id="CHEBI:15378"/>
        <dbReference type="ChEBI" id="CHEBI:29985"/>
        <dbReference type="ChEBI" id="CHEBI:29991"/>
        <dbReference type="ChEBI" id="CHEBI:30616"/>
        <dbReference type="ChEBI" id="CHEBI:33019"/>
        <dbReference type="ChEBI" id="CHEBI:58048"/>
        <dbReference type="ChEBI" id="CHEBI:58359"/>
        <dbReference type="ChEBI" id="CHEBI:456215"/>
        <dbReference type="EC" id="6.3.5.4"/>
    </reaction>
</comment>
<keyword evidence="5" id="KW-0067">ATP-binding</keyword>
<dbReference type="InterPro" id="IPR051786">
    <property type="entry name" value="ASN_synthetase/amidase"/>
</dbReference>
<dbReference type="Pfam" id="PF13537">
    <property type="entry name" value="GATase_7"/>
    <property type="match status" value="1"/>
</dbReference>
<evidence type="ECO:0000256" key="2">
    <source>
        <dbReference type="ARBA" id="ARBA00005752"/>
    </source>
</evidence>
<keyword evidence="9" id="KW-0436">Ligase</keyword>
<comment type="caution">
    <text evidence="9">The sequence shown here is derived from an EMBL/GenBank/DDBJ whole genome shotgun (WGS) entry which is preliminary data.</text>
</comment>
<dbReference type="InterPro" id="IPR001962">
    <property type="entry name" value="Asn_synthase"/>
</dbReference>
<feature type="domain" description="Glutamine amidotransferase type-2" evidence="8">
    <location>
        <begin position="2"/>
        <end position="214"/>
    </location>
</feature>
<evidence type="ECO:0000313" key="9">
    <source>
        <dbReference type="EMBL" id="CQR36780.1"/>
    </source>
</evidence>
<dbReference type="InterPro" id="IPR017535">
    <property type="entry name" value="Asparagine_synth"/>
</dbReference>
<organism evidence="9 10">
    <name type="scientific">Thiomonas arsenitoxydans (strain DSM 22701 / CIP 110005 / 3As)</name>
    <dbReference type="NCBI Taxonomy" id="426114"/>
    <lineage>
        <taxon>Bacteria</taxon>
        <taxon>Pseudomonadati</taxon>
        <taxon>Pseudomonadota</taxon>
        <taxon>Betaproteobacteria</taxon>
        <taxon>Burkholderiales</taxon>
        <taxon>Thiomonas</taxon>
    </lineage>
</organism>
<gene>
    <name evidence="9" type="ORF">THICB1_60005</name>
</gene>
<dbReference type="SUPFAM" id="SSF52402">
    <property type="entry name" value="Adenine nucleotide alpha hydrolases-like"/>
    <property type="match status" value="1"/>
</dbReference>
<dbReference type="SUPFAM" id="SSF56235">
    <property type="entry name" value="N-terminal nucleophile aminohydrolases (Ntn hydrolases)"/>
    <property type="match status" value="1"/>
</dbReference>
<dbReference type="InterPro" id="IPR006426">
    <property type="entry name" value="Asn_synth_AEB"/>
</dbReference>
<keyword evidence="10" id="KW-1185">Reference proteome</keyword>
<dbReference type="PIRSF" id="PIRSF001589">
    <property type="entry name" value="Asn_synthetase_glu-h"/>
    <property type="match status" value="1"/>
</dbReference>
<reference evidence="9 10" key="1">
    <citation type="submission" date="2015-03" db="EMBL/GenBank/DDBJ databases">
        <authorList>
            <person name="Regsiter A."/>
            <person name="william w."/>
        </authorList>
    </citation>
    <scope>NUCLEOTIDE SEQUENCE [LARGE SCALE GENOMIC DNA]</scope>
    <source>
        <strain evidence="9 10">CB1</strain>
    </source>
</reference>
<keyword evidence="6" id="KW-0315">Glutamine amidotransferase</keyword>
<evidence type="ECO:0000313" key="10">
    <source>
        <dbReference type="Proteomes" id="UP000078599"/>
    </source>
</evidence>
<dbReference type="CDD" id="cd01991">
    <property type="entry name" value="Asn_synthase_B_C"/>
    <property type="match status" value="1"/>
</dbReference>
<evidence type="ECO:0000256" key="1">
    <source>
        <dbReference type="ARBA" id="ARBA00005187"/>
    </source>
</evidence>
<dbReference type="Gene3D" id="3.60.20.10">
    <property type="entry name" value="Glutamine Phosphoribosylpyrophosphate, subunit 1, domain 1"/>
    <property type="match status" value="1"/>
</dbReference>
<dbReference type="Pfam" id="PF00733">
    <property type="entry name" value="Asn_synthase"/>
    <property type="match status" value="1"/>
</dbReference>
<proteinExistence type="inferred from homology"/>
<dbReference type="GO" id="GO:0004066">
    <property type="term" value="F:asparagine synthase (glutamine-hydrolyzing) activity"/>
    <property type="evidence" value="ECO:0007669"/>
    <property type="project" value="UniProtKB-EC"/>
</dbReference>
<dbReference type="CDD" id="cd00712">
    <property type="entry name" value="AsnB"/>
    <property type="match status" value="1"/>
</dbReference>
<dbReference type="RefSeq" id="WP_064971569.1">
    <property type="nucleotide sequence ID" value="NZ_LN831667.1"/>
</dbReference>
<dbReference type="InterPro" id="IPR017932">
    <property type="entry name" value="GATase_2_dom"/>
</dbReference>
<accession>A0ABP1ZAL6</accession>
<comment type="pathway">
    <text evidence="1">Amino-acid biosynthesis; L-asparagine biosynthesis; L-asparagine from L-aspartate (L-Gln route): step 1/1.</text>
</comment>
<keyword evidence="4" id="KW-0547">Nucleotide-binding</keyword>
<dbReference type="EMBL" id="CTRI01000028">
    <property type="protein sequence ID" value="CQR36780.1"/>
    <property type="molecule type" value="Genomic_DNA"/>
</dbReference>
<evidence type="ECO:0000256" key="6">
    <source>
        <dbReference type="ARBA" id="ARBA00022962"/>
    </source>
</evidence>
<dbReference type="PROSITE" id="PS51278">
    <property type="entry name" value="GATASE_TYPE_2"/>
    <property type="match status" value="1"/>
</dbReference>
<evidence type="ECO:0000256" key="3">
    <source>
        <dbReference type="ARBA" id="ARBA00012737"/>
    </source>
</evidence>
<protein>
    <recommendedName>
        <fullName evidence="3">asparagine synthase (glutamine-hydrolyzing)</fullName>
        <ecNumber evidence="3">6.3.5.4</ecNumber>
    </recommendedName>
</protein>
<name>A0ABP1ZAL6_THIA3</name>
<dbReference type="EC" id="6.3.5.4" evidence="3"/>
<evidence type="ECO:0000259" key="8">
    <source>
        <dbReference type="PROSITE" id="PS51278"/>
    </source>
</evidence>
<evidence type="ECO:0000256" key="4">
    <source>
        <dbReference type="ARBA" id="ARBA00022741"/>
    </source>
</evidence>
<dbReference type="InterPro" id="IPR029055">
    <property type="entry name" value="Ntn_hydrolases_N"/>
</dbReference>
<dbReference type="PANTHER" id="PTHR43284:SF1">
    <property type="entry name" value="ASPARAGINE SYNTHETASE"/>
    <property type="match status" value="1"/>
</dbReference>
<sequence>MCGICGELRFDGQAADLPAVERMRDALKPRGPDHADQWHGGPVAFGHTRLSIIDLSQAGDQPMRDADTGCVLVFNGVIYNYRALRGELGKLGRRFVSSGDTEVLLKAYAQWGEDCVRRLDGMFAFALWDPRRQSLLLARDRFGMKPLYLAQDGTRLRFASSLPALLAAGGVDTAIDPVALHHLFSLHAVVPAPRTILRGVRKLEPAHTLRVQPDGMRRLARYWELNATRPDPLPSEREWIDATRDTLQAALDSHVHAADVPLGVLLSGGLDSSLLVGMLAGEARNLRTYSIGFESLDADTEAADEFEYSDLVAQTFGTRHHKLSIPNSAVLERLPQTIARMTEPMFSHDVVAFDLLAEWVSGDVKAVLAGQGADEVFAGYFWYPRMQAEAGLPVERFSQHYVDRDHAEWLRFIDPAHHVPDLTREFLESALQRPQGDSFLDQVLRLDVTTLIVDDPVKRVDNLPMAHALELRVPFLDRALVELAARMPPELRLQAGGKFPLKAVARGVLPDAVIDRPKGYFPVPALKHVRGPFLARMRELLESRACRERGLYQRGFVDALLAAPEAPAHFTRIQGSKLWHAALLEWWLQIHVDGAAPLNRP</sequence>
<dbReference type="Proteomes" id="UP000078599">
    <property type="component" value="Unassembled WGS sequence"/>
</dbReference>
<dbReference type="InterPro" id="IPR033738">
    <property type="entry name" value="AsnB_N"/>
</dbReference>
<comment type="similarity">
    <text evidence="2">Belongs to the asparagine synthetase family.</text>
</comment>
<dbReference type="PANTHER" id="PTHR43284">
    <property type="entry name" value="ASPARAGINE SYNTHETASE (GLUTAMINE-HYDROLYZING)"/>
    <property type="match status" value="1"/>
</dbReference>